<dbReference type="SMART" id="SM00822">
    <property type="entry name" value="PKS_KR"/>
    <property type="match status" value="1"/>
</dbReference>
<keyword evidence="8" id="KW-0276">Fatty acid metabolism</keyword>
<dbReference type="InterPro" id="IPR020904">
    <property type="entry name" value="Sc_DH/Rdtase_CS"/>
</dbReference>
<dbReference type="AlphaFoldDB" id="A0A9P8Y928"/>
<accession>A0A9P8Y928</accession>
<keyword evidence="13" id="KW-0413">Isomerase</keyword>
<dbReference type="PANTHER" id="PTHR45024">
    <property type="entry name" value="DEHYDROGENASES, SHORT CHAIN"/>
    <property type="match status" value="1"/>
</dbReference>
<evidence type="ECO:0000256" key="12">
    <source>
        <dbReference type="ARBA" id="ARBA00023140"/>
    </source>
</evidence>
<dbReference type="EC" id="4.2.1.119" evidence="6"/>
<dbReference type="GeneID" id="70183518"/>
<evidence type="ECO:0000256" key="11">
    <source>
        <dbReference type="ARBA" id="ARBA00023098"/>
    </source>
</evidence>
<dbReference type="Gene3D" id="3.10.129.10">
    <property type="entry name" value="Hotdog Thioesterase"/>
    <property type="match status" value="2"/>
</dbReference>
<dbReference type="RefSeq" id="XP_046012886.1">
    <property type="nucleotide sequence ID" value="XM_046153972.1"/>
</dbReference>
<dbReference type="PANTHER" id="PTHR45024:SF2">
    <property type="entry name" value="SCP2 DOMAIN-CONTAINING PROTEIN"/>
    <property type="match status" value="1"/>
</dbReference>
<dbReference type="Pfam" id="PF22622">
    <property type="entry name" value="MFE-2_hydrat-2_N"/>
    <property type="match status" value="1"/>
</dbReference>
<comment type="function">
    <text evidence="18">Second trifunctional enzyme acting on the beta-oxidation pathway for fatty acids, possessing hydratase-dehydrogenase-epimerase activities. Converts trans-2-enoyl-CoA via D-3-hydroxyacyl-CoA to 3-ketoacyl-CoA.</text>
</comment>
<evidence type="ECO:0000256" key="7">
    <source>
        <dbReference type="ARBA" id="ARBA00022737"/>
    </source>
</evidence>
<dbReference type="GO" id="GO:0016491">
    <property type="term" value="F:oxidoreductase activity"/>
    <property type="evidence" value="ECO:0007669"/>
    <property type="project" value="UniProtKB-KW"/>
</dbReference>
<dbReference type="CDD" id="cd03448">
    <property type="entry name" value="HDE_HSD"/>
    <property type="match status" value="1"/>
</dbReference>
<evidence type="ECO:0000256" key="3">
    <source>
        <dbReference type="ARBA" id="ARBA00006484"/>
    </source>
</evidence>
<dbReference type="FunFam" id="3.10.129.10:FF:000013">
    <property type="entry name" value="Peroxisomal multifunctional enzyme type 2"/>
    <property type="match status" value="1"/>
</dbReference>
<evidence type="ECO:0000256" key="15">
    <source>
        <dbReference type="ARBA" id="ARBA00023268"/>
    </source>
</evidence>
<sequence>MADLLRYDDQVVVVTGAGGGLGKAYALFFASRGAKIVVNDLGGSFKGEGGGSKAADVVVQEIKAAGGEAVANYDSVENGDKIIETAIKAFGRIDILINNAGILRDISFKNMTDKDWDLIMAVHVTGAYRTTRAAWPHFRKQKFGRVINTASAAGLFGSFGQANYSAAKLALVGFTEVLAKEGAKYNIVCNVIAPLAASRMTETVMPPEVLEQLKPQWVVPLVAVLTHKSNNHENGSIFEVGGGHVAKIRWERSEGLLLKADESYTPGAVLKQWNKVTDFSNPSYPDGPNDFLGLLEKSMKLGPSEQGENPDFTGKVVLITGAGAGIGRAYAHAFAKAGASIAVNDLVNPDDVVNEIKKAGGKAVGIKASSEEGEKVVQAVIDAFGRIDIVINNAGILRDKAFTNMTDELWFPVMNVHLRSTYKITKAAWPHLVKQKYGRIINTTSTSGVYGNYGQANYAAAKCGILGISRTLALEGAKNNIYVNTIAPNAGTQMTATIMPPEMVQAFKPEYIAPLVLALASDKLPNPTGGLYEVGSGWIGQTRWQRTGGAGFPIDVELTPEAVVKAWPKIVTFDERADNPSKAQDAMAKVFANIQAQTEAKAGKKAVKAKQPKPVENAQQYLDAIAKAKTAKPKPTQFDYTDRDSMLYNLGIGAKRDEVQYIFEGAENFQVLPTFGVIPQFGAEMPFSFSDVVPNFNPMMLLHGEQYLEIKKFPIPTSAKTSNHGKLIEVVDKGNAAILKSGVTTVNSETGEELFYNESTVFLRGSGGFGGPAKPQDRGAATAPNTPPKRAPDVVVESKTTEEQAAIYRLSGDYNPLHVDFNFAKMGGFKVPILHGLCFMGIASKAVYERFGAFKNVKVRFAGSVFPGQTLVTEMWKEGNKIIFQAKVKETGKLAISGAAAELVDGKTKL</sequence>
<evidence type="ECO:0000256" key="5">
    <source>
        <dbReference type="ARBA" id="ARBA00012456"/>
    </source>
</evidence>
<evidence type="ECO:0000256" key="19">
    <source>
        <dbReference type="ARBA" id="ARBA00073871"/>
    </source>
</evidence>
<keyword evidence="14" id="KW-0456">Lyase</keyword>
<evidence type="ECO:0000256" key="10">
    <source>
        <dbReference type="ARBA" id="ARBA00023002"/>
    </source>
</evidence>
<keyword evidence="12" id="KW-0576">Peroxisome</keyword>
<dbReference type="InterPro" id="IPR002539">
    <property type="entry name" value="MaoC-like_dom"/>
</dbReference>
<dbReference type="Pfam" id="PF01575">
    <property type="entry name" value="MaoC_dehydratas"/>
    <property type="match status" value="1"/>
</dbReference>
<dbReference type="SUPFAM" id="SSF54637">
    <property type="entry name" value="Thioesterase/thiol ester dehydrase-isomerase"/>
    <property type="match status" value="2"/>
</dbReference>
<evidence type="ECO:0000256" key="8">
    <source>
        <dbReference type="ARBA" id="ARBA00022832"/>
    </source>
</evidence>
<evidence type="ECO:0000256" key="20">
    <source>
        <dbReference type="ARBA" id="ARBA00081853"/>
    </source>
</evidence>
<dbReference type="InterPro" id="IPR002347">
    <property type="entry name" value="SDR_fam"/>
</dbReference>
<evidence type="ECO:0000256" key="13">
    <source>
        <dbReference type="ARBA" id="ARBA00023235"/>
    </source>
</evidence>
<dbReference type="PRINTS" id="PR00080">
    <property type="entry name" value="SDRFAMILY"/>
</dbReference>
<comment type="caution">
    <text evidence="23">The sequence shown here is derived from an EMBL/GenBank/DDBJ whole genome shotgun (WGS) entry which is preliminary data.</text>
</comment>
<evidence type="ECO:0000256" key="1">
    <source>
        <dbReference type="ARBA" id="ARBA00004275"/>
    </source>
</evidence>
<dbReference type="GO" id="GO:0016853">
    <property type="term" value="F:isomerase activity"/>
    <property type="evidence" value="ECO:0007669"/>
    <property type="project" value="UniProtKB-KW"/>
</dbReference>
<reference evidence="23" key="1">
    <citation type="journal article" date="2021" name="Nat. Commun.">
        <title>Genetic determinants of endophytism in the Arabidopsis root mycobiome.</title>
        <authorList>
            <person name="Mesny F."/>
            <person name="Miyauchi S."/>
            <person name="Thiergart T."/>
            <person name="Pickel B."/>
            <person name="Atanasova L."/>
            <person name="Karlsson M."/>
            <person name="Huettel B."/>
            <person name="Barry K.W."/>
            <person name="Haridas S."/>
            <person name="Chen C."/>
            <person name="Bauer D."/>
            <person name="Andreopoulos W."/>
            <person name="Pangilinan J."/>
            <person name="LaButti K."/>
            <person name="Riley R."/>
            <person name="Lipzen A."/>
            <person name="Clum A."/>
            <person name="Drula E."/>
            <person name="Henrissat B."/>
            <person name="Kohler A."/>
            <person name="Grigoriev I.V."/>
            <person name="Martin F.M."/>
            <person name="Hacquard S."/>
        </authorList>
    </citation>
    <scope>NUCLEOTIDE SEQUENCE</scope>
    <source>
        <strain evidence="23">MPI-CAGE-CH-0230</strain>
    </source>
</reference>
<dbReference type="SUPFAM" id="SSF51735">
    <property type="entry name" value="NAD(P)-binding Rossmann-fold domains"/>
    <property type="match status" value="2"/>
</dbReference>
<dbReference type="GO" id="GO:0005777">
    <property type="term" value="C:peroxisome"/>
    <property type="evidence" value="ECO:0007669"/>
    <property type="project" value="UniProtKB-SubCell"/>
</dbReference>
<dbReference type="Proteomes" id="UP000756346">
    <property type="component" value="Unassembled WGS sequence"/>
</dbReference>
<feature type="domain" description="Ketoreductase" evidence="22">
    <location>
        <begin position="10"/>
        <end position="198"/>
    </location>
</feature>
<dbReference type="GO" id="GO:0006631">
    <property type="term" value="P:fatty acid metabolic process"/>
    <property type="evidence" value="ECO:0007669"/>
    <property type="project" value="UniProtKB-KW"/>
</dbReference>
<comment type="similarity">
    <text evidence="3">Belongs to the short-chain dehydrogenases/reductases (SDR) family.</text>
</comment>
<dbReference type="PRINTS" id="PR00081">
    <property type="entry name" value="GDHRDH"/>
</dbReference>
<dbReference type="FunFam" id="3.40.50.720:FF:000410">
    <property type="entry name" value="Peroxisomal multifunctional beta-oxidation protein"/>
    <property type="match status" value="1"/>
</dbReference>
<dbReference type="Gene3D" id="3.40.50.720">
    <property type="entry name" value="NAD(P)-binding Rossmann-like Domain"/>
    <property type="match status" value="2"/>
</dbReference>
<comment type="pathway">
    <text evidence="2">Lipid metabolism; fatty acid beta-oxidation.</text>
</comment>
<evidence type="ECO:0000256" key="2">
    <source>
        <dbReference type="ARBA" id="ARBA00005005"/>
    </source>
</evidence>
<keyword evidence="7" id="KW-0677">Repeat</keyword>
<comment type="catalytic activity">
    <reaction evidence="17">
        <text>a (3R)-3-hydroxyacyl-CoA + NAD(+) = a 3-oxoacyl-CoA + NADH + H(+)</text>
        <dbReference type="Rhea" id="RHEA:32711"/>
        <dbReference type="ChEBI" id="CHEBI:15378"/>
        <dbReference type="ChEBI" id="CHEBI:57319"/>
        <dbReference type="ChEBI" id="CHEBI:57540"/>
        <dbReference type="ChEBI" id="CHEBI:57945"/>
        <dbReference type="ChEBI" id="CHEBI:90726"/>
        <dbReference type="EC" id="1.1.1.n12"/>
    </reaction>
</comment>
<evidence type="ECO:0000256" key="18">
    <source>
        <dbReference type="ARBA" id="ARBA00055743"/>
    </source>
</evidence>
<dbReference type="FunFam" id="3.40.50.720:FF:000185">
    <property type="entry name" value="peroxisomal multifunctional enzyme type 2"/>
    <property type="match status" value="1"/>
</dbReference>
<name>A0A9P8Y928_9PEZI</name>
<evidence type="ECO:0000256" key="6">
    <source>
        <dbReference type="ARBA" id="ARBA00013156"/>
    </source>
</evidence>
<evidence type="ECO:0000313" key="24">
    <source>
        <dbReference type="Proteomes" id="UP000756346"/>
    </source>
</evidence>
<organism evidence="23 24">
    <name type="scientific">Microdochium trichocladiopsis</name>
    <dbReference type="NCBI Taxonomy" id="1682393"/>
    <lineage>
        <taxon>Eukaryota</taxon>
        <taxon>Fungi</taxon>
        <taxon>Dikarya</taxon>
        <taxon>Ascomycota</taxon>
        <taxon>Pezizomycotina</taxon>
        <taxon>Sordariomycetes</taxon>
        <taxon>Xylariomycetidae</taxon>
        <taxon>Xylariales</taxon>
        <taxon>Microdochiaceae</taxon>
        <taxon>Microdochium</taxon>
    </lineage>
</organism>
<evidence type="ECO:0000256" key="14">
    <source>
        <dbReference type="ARBA" id="ARBA00023239"/>
    </source>
</evidence>
<dbReference type="GO" id="GO:0018812">
    <property type="term" value="F:3-hydroxyacyl-CoA dehydratase activity"/>
    <property type="evidence" value="ECO:0007669"/>
    <property type="project" value="UniProtKB-EC"/>
</dbReference>
<dbReference type="EC" id="1.1.1.n12" evidence="5"/>
<dbReference type="InterPro" id="IPR054357">
    <property type="entry name" value="MFE-2_N"/>
</dbReference>
<evidence type="ECO:0000313" key="23">
    <source>
        <dbReference type="EMBL" id="KAH7031206.1"/>
    </source>
</evidence>
<evidence type="ECO:0000256" key="4">
    <source>
        <dbReference type="ARBA" id="ARBA00011245"/>
    </source>
</evidence>
<keyword evidence="15" id="KW-0511">Multifunctional enzyme</keyword>
<keyword evidence="9" id="KW-0521">NADP</keyword>
<keyword evidence="11" id="KW-0443">Lipid metabolism</keyword>
<keyword evidence="10" id="KW-0560">Oxidoreductase</keyword>
<feature type="region of interest" description="Disordered" evidence="21">
    <location>
        <begin position="767"/>
        <end position="792"/>
    </location>
</feature>
<comment type="subcellular location">
    <subcellularLocation>
        <location evidence="1">Peroxisome</location>
    </subcellularLocation>
</comment>
<evidence type="ECO:0000256" key="21">
    <source>
        <dbReference type="SAM" id="MobiDB-lite"/>
    </source>
</evidence>
<dbReference type="InterPro" id="IPR036291">
    <property type="entry name" value="NAD(P)-bd_dom_sf"/>
</dbReference>
<dbReference type="Pfam" id="PF00106">
    <property type="entry name" value="adh_short"/>
    <property type="match status" value="2"/>
</dbReference>
<comment type="catalytic activity">
    <reaction evidence="16">
        <text>a (3R)-3-hydroxyacyl-CoA = a (2E)-enoyl-CoA + H2O</text>
        <dbReference type="Rhea" id="RHEA:26526"/>
        <dbReference type="ChEBI" id="CHEBI:15377"/>
        <dbReference type="ChEBI" id="CHEBI:57319"/>
        <dbReference type="ChEBI" id="CHEBI:58856"/>
        <dbReference type="EC" id="4.2.1.119"/>
    </reaction>
</comment>
<comment type="subunit">
    <text evidence="4">Monomer.</text>
</comment>
<dbReference type="EMBL" id="JAGTJQ010000005">
    <property type="protein sequence ID" value="KAH7031206.1"/>
    <property type="molecule type" value="Genomic_DNA"/>
</dbReference>
<gene>
    <name evidence="23" type="ORF">B0I36DRAFT_323416</name>
</gene>
<keyword evidence="24" id="KW-1185">Reference proteome</keyword>
<proteinExistence type="inferred from homology"/>
<evidence type="ECO:0000259" key="22">
    <source>
        <dbReference type="SMART" id="SM00822"/>
    </source>
</evidence>
<dbReference type="CDD" id="cd05353">
    <property type="entry name" value="hydroxyacyl-CoA-like_DH_SDR_c-like"/>
    <property type="match status" value="2"/>
</dbReference>
<evidence type="ECO:0000256" key="17">
    <source>
        <dbReference type="ARBA" id="ARBA00052025"/>
    </source>
</evidence>
<dbReference type="InterPro" id="IPR057326">
    <property type="entry name" value="KR_dom"/>
</dbReference>
<dbReference type="PROSITE" id="PS00061">
    <property type="entry name" value="ADH_SHORT"/>
    <property type="match status" value="1"/>
</dbReference>
<dbReference type="InterPro" id="IPR051687">
    <property type="entry name" value="Peroxisomal_Beta-Oxidation"/>
</dbReference>
<evidence type="ECO:0000256" key="9">
    <source>
        <dbReference type="ARBA" id="ARBA00022857"/>
    </source>
</evidence>
<dbReference type="InterPro" id="IPR029069">
    <property type="entry name" value="HotDog_dom_sf"/>
</dbReference>
<protein>
    <recommendedName>
        <fullName evidence="19">Peroxisomal hydratase-dehydrogenase-epimerase</fullName>
        <ecNumber evidence="5">1.1.1.n12</ecNumber>
        <ecNumber evidence="6">4.2.1.119</ecNumber>
    </recommendedName>
    <alternativeName>
        <fullName evidence="20">Multifunctional beta-oxidation protein</fullName>
    </alternativeName>
</protein>
<evidence type="ECO:0000256" key="16">
    <source>
        <dbReference type="ARBA" id="ARBA00029334"/>
    </source>
</evidence>
<dbReference type="OrthoDB" id="3592703at2759"/>